<protein>
    <submittedName>
        <fullName evidence="7">Uncharacterized protein</fullName>
    </submittedName>
</protein>
<evidence type="ECO:0000313" key="8">
    <source>
        <dbReference type="Proteomes" id="UP000006906"/>
    </source>
</evidence>
<feature type="compositionally biased region" description="Low complexity" evidence="6">
    <location>
        <begin position="370"/>
        <end position="391"/>
    </location>
</feature>
<reference evidence="7 8" key="1">
    <citation type="journal article" date="2007" name="Science">
        <title>The Chlamydomonas genome reveals the evolution of key animal and plant functions.</title>
        <authorList>
            <person name="Merchant S.S."/>
            <person name="Prochnik S.E."/>
            <person name="Vallon O."/>
            <person name="Harris E.H."/>
            <person name="Karpowicz S.J."/>
            <person name="Witman G.B."/>
            <person name="Terry A."/>
            <person name="Salamov A."/>
            <person name="Fritz-Laylin L.K."/>
            <person name="Marechal-Drouard L."/>
            <person name="Marshall W.F."/>
            <person name="Qu L.H."/>
            <person name="Nelson D.R."/>
            <person name="Sanderfoot A.A."/>
            <person name="Spalding M.H."/>
            <person name="Kapitonov V.V."/>
            <person name="Ren Q."/>
            <person name="Ferris P."/>
            <person name="Lindquist E."/>
            <person name="Shapiro H."/>
            <person name="Lucas S.M."/>
            <person name="Grimwood J."/>
            <person name="Schmutz J."/>
            <person name="Cardol P."/>
            <person name="Cerutti H."/>
            <person name="Chanfreau G."/>
            <person name="Chen C.L."/>
            <person name="Cognat V."/>
            <person name="Croft M.T."/>
            <person name="Dent R."/>
            <person name="Dutcher S."/>
            <person name="Fernandez E."/>
            <person name="Fukuzawa H."/>
            <person name="Gonzalez-Ballester D."/>
            <person name="Gonzalez-Halphen D."/>
            <person name="Hallmann A."/>
            <person name="Hanikenne M."/>
            <person name="Hippler M."/>
            <person name="Inwood W."/>
            <person name="Jabbari K."/>
            <person name="Kalanon M."/>
            <person name="Kuras R."/>
            <person name="Lefebvre P.A."/>
            <person name="Lemaire S.D."/>
            <person name="Lobanov A.V."/>
            <person name="Lohr M."/>
            <person name="Manuell A."/>
            <person name="Meier I."/>
            <person name="Mets L."/>
            <person name="Mittag M."/>
            <person name="Mittelmeier T."/>
            <person name="Moroney J.V."/>
            <person name="Moseley J."/>
            <person name="Napoli C."/>
            <person name="Nedelcu A.M."/>
            <person name="Niyogi K."/>
            <person name="Novoselov S.V."/>
            <person name="Paulsen I.T."/>
            <person name="Pazour G."/>
            <person name="Purton S."/>
            <person name="Ral J.P."/>
            <person name="Riano-Pachon D.M."/>
            <person name="Riekhof W."/>
            <person name="Rymarquis L."/>
            <person name="Schroda M."/>
            <person name="Stern D."/>
            <person name="Umen J."/>
            <person name="Willows R."/>
            <person name="Wilson N."/>
            <person name="Zimmer S.L."/>
            <person name="Allmer J."/>
            <person name="Balk J."/>
            <person name="Bisova K."/>
            <person name="Chen C.J."/>
            <person name="Elias M."/>
            <person name="Gendler K."/>
            <person name="Hauser C."/>
            <person name="Lamb M.R."/>
            <person name="Ledford H."/>
            <person name="Long J.C."/>
            <person name="Minagawa J."/>
            <person name="Page M.D."/>
            <person name="Pan J."/>
            <person name="Pootakham W."/>
            <person name="Roje S."/>
            <person name="Rose A."/>
            <person name="Stahlberg E."/>
            <person name="Terauchi A.M."/>
            <person name="Yang P."/>
            <person name="Ball S."/>
            <person name="Bowler C."/>
            <person name="Dieckmann C.L."/>
            <person name="Gladyshev V.N."/>
            <person name="Green P."/>
            <person name="Jorgensen R."/>
            <person name="Mayfield S."/>
            <person name="Mueller-Roeber B."/>
            <person name="Rajamani S."/>
            <person name="Sayre R.T."/>
            <person name="Brokstein P."/>
            <person name="Dubchak I."/>
            <person name="Goodstein D."/>
            <person name="Hornick L."/>
            <person name="Huang Y.W."/>
            <person name="Jhaveri J."/>
            <person name="Luo Y."/>
            <person name="Martinez D."/>
            <person name="Ngau W.C."/>
            <person name="Otillar B."/>
            <person name="Poliakov A."/>
            <person name="Porter A."/>
            <person name="Szajkowski L."/>
            <person name="Werner G."/>
            <person name="Zhou K."/>
            <person name="Grigoriev I.V."/>
            <person name="Rokhsar D.S."/>
            <person name="Grossman A.R."/>
        </authorList>
    </citation>
    <scope>NUCLEOTIDE SEQUENCE [LARGE SCALE GENOMIC DNA]</scope>
    <source>
        <strain evidence="8">CC-503</strain>
    </source>
</reference>
<proteinExistence type="inferred from homology"/>
<evidence type="ECO:0000256" key="4">
    <source>
        <dbReference type="ARBA" id="ARBA00022989"/>
    </source>
</evidence>
<sequence length="440" mass="46710">MAALASRGFGLRCCSGLSRRESCITIGPVRPAPCAARPVCRPVLLAPRPQTPRRPRRARLVTTNFKSSEEEAPVVKPKQIRHPLTEDAFAGASPAETATQEVLFSTPAGGAASAAAAPPPPPPQGLGAADTVSRVVRQMAGMLTRPRALLRSLVRNSAAYGLPLLVAYLARQPLAAFWAFYNTSLDAHPVLTKIATGVVGTILGDLLAQRLSHHHEEQAARSRGEPAPAFVYDLGRTARLVAYGVVVSTPVGHLWFKFLDTSVMPDAMTSMPAVVTKMVLDQLVMSPLSTALFFMVMRAWEGHPQDAFRYMRGKMVPTLKANYLLWPLAHIINFALVPPSQRILYCNAVGLIWTVILSTILNSRAAPDVTTPPAAAGSSGPGTAAPTGGSPDSVGGGQPMGPEDLTTAPVGFVGVPTSGARPPAYARYTKPRDTDSRHDA</sequence>
<feature type="compositionally biased region" description="Basic and acidic residues" evidence="6">
    <location>
        <begin position="430"/>
        <end position="440"/>
    </location>
</feature>
<gene>
    <name evidence="7" type="ORF">CHLRE_06g297900v5</name>
</gene>
<evidence type="ECO:0000256" key="6">
    <source>
        <dbReference type="SAM" id="MobiDB-lite"/>
    </source>
</evidence>
<feature type="region of interest" description="Disordered" evidence="6">
    <location>
        <begin position="109"/>
        <end position="128"/>
    </location>
</feature>
<dbReference type="PANTHER" id="PTHR11266">
    <property type="entry name" value="PEROXISOMAL MEMBRANE PROTEIN 2, PXMP2 MPV17"/>
    <property type="match status" value="1"/>
</dbReference>
<dbReference type="PANTHER" id="PTHR11266:SF17">
    <property type="entry name" value="PROTEIN MPV17"/>
    <property type="match status" value="1"/>
</dbReference>
<dbReference type="ExpressionAtlas" id="A0A2K3DQQ6">
    <property type="expression patterns" value="baseline"/>
</dbReference>
<evidence type="ECO:0000256" key="1">
    <source>
        <dbReference type="ARBA" id="ARBA00004141"/>
    </source>
</evidence>
<dbReference type="PaxDb" id="3055-EDP05038"/>
<accession>A0A2K3DQQ6</accession>
<feature type="region of interest" description="Disordered" evidence="6">
    <location>
        <begin position="370"/>
        <end position="440"/>
    </location>
</feature>
<dbReference type="Gramene" id="PNW82873">
    <property type="protein sequence ID" value="PNW82873"/>
    <property type="gene ID" value="CHLRE_06g297900v5"/>
</dbReference>
<dbReference type="GO" id="GO:0016020">
    <property type="term" value="C:membrane"/>
    <property type="evidence" value="ECO:0007669"/>
    <property type="project" value="UniProtKB-SubCell"/>
</dbReference>
<keyword evidence="3" id="KW-0812">Transmembrane</keyword>
<dbReference type="Proteomes" id="UP000006906">
    <property type="component" value="Chromosome 6"/>
</dbReference>
<evidence type="ECO:0000313" key="7">
    <source>
        <dbReference type="EMBL" id="PNW82873.1"/>
    </source>
</evidence>
<dbReference type="InterPro" id="IPR007248">
    <property type="entry name" value="Mpv17_PMP22"/>
</dbReference>
<dbReference type="GO" id="GO:0005737">
    <property type="term" value="C:cytoplasm"/>
    <property type="evidence" value="ECO:0000318"/>
    <property type="project" value="GO_Central"/>
</dbReference>
<evidence type="ECO:0000256" key="2">
    <source>
        <dbReference type="ARBA" id="ARBA00006824"/>
    </source>
</evidence>
<keyword evidence="5" id="KW-0472">Membrane</keyword>
<comment type="subcellular location">
    <subcellularLocation>
        <location evidence="1">Membrane</location>
        <topology evidence="1">Multi-pass membrane protein</topology>
    </subcellularLocation>
</comment>
<dbReference type="KEGG" id="cre:CHLRE_06g297900v5"/>
<dbReference type="Pfam" id="PF04117">
    <property type="entry name" value="Mpv17_PMP22"/>
    <property type="match status" value="1"/>
</dbReference>
<name>A0A2K3DQQ6_CHLRE</name>
<evidence type="ECO:0000256" key="3">
    <source>
        <dbReference type="ARBA" id="ARBA00022692"/>
    </source>
</evidence>
<comment type="similarity">
    <text evidence="2">Belongs to the peroxisomal membrane protein PXMP2/4 family.</text>
</comment>
<dbReference type="STRING" id="3055.A0A2K3DQQ6"/>
<keyword evidence="4" id="KW-1133">Transmembrane helix</keyword>
<evidence type="ECO:0000256" key="5">
    <source>
        <dbReference type="ARBA" id="ARBA00023136"/>
    </source>
</evidence>
<dbReference type="InParanoid" id="A0A2K3DQQ6"/>
<dbReference type="RefSeq" id="XP_001691305.2">
    <property type="nucleotide sequence ID" value="XM_001691253.2"/>
</dbReference>
<keyword evidence="8" id="KW-1185">Reference proteome</keyword>
<dbReference type="EMBL" id="CM008967">
    <property type="protein sequence ID" value="PNW82873.1"/>
    <property type="molecule type" value="Genomic_DNA"/>
</dbReference>
<dbReference type="AlphaFoldDB" id="A0A2K3DQQ6"/>
<dbReference type="GeneID" id="5717028"/>
<organism evidence="7 8">
    <name type="scientific">Chlamydomonas reinhardtii</name>
    <name type="common">Chlamydomonas smithii</name>
    <dbReference type="NCBI Taxonomy" id="3055"/>
    <lineage>
        <taxon>Eukaryota</taxon>
        <taxon>Viridiplantae</taxon>
        <taxon>Chlorophyta</taxon>
        <taxon>core chlorophytes</taxon>
        <taxon>Chlorophyceae</taxon>
        <taxon>CS clade</taxon>
        <taxon>Chlamydomonadales</taxon>
        <taxon>Chlamydomonadaceae</taxon>
        <taxon>Chlamydomonas</taxon>
    </lineage>
</organism>
<dbReference type="OrthoDB" id="430207at2759"/>